<accession>A0A8J6HT63</accession>
<gene>
    <name evidence="2" type="ORF">GEV33_003013</name>
</gene>
<reference evidence="2" key="1">
    <citation type="journal article" date="2020" name="J Insects Food Feed">
        <title>The yellow mealworm (Tenebrio molitor) genome: a resource for the emerging insects as food and feed industry.</title>
        <authorList>
            <person name="Eriksson T."/>
            <person name="Andere A."/>
            <person name="Kelstrup H."/>
            <person name="Emery V."/>
            <person name="Picard C."/>
        </authorList>
    </citation>
    <scope>NUCLEOTIDE SEQUENCE</scope>
    <source>
        <strain evidence="2">Stoneville</strain>
        <tissue evidence="2">Whole head</tissue>
    </source>
</reference>
<name>A0A8J6HT63_TENMO</name>
<reference evidence="2" key="2">
    <citation type="submission" date="2021-08" db="EMBL/GenBank/DDBJ databases">
        <authorList>
            <person name="Eriksson T."/>
        </authorList>
    </citation>
    <scope>NUCLEOTIDE SEQUENCE</scope>
    <source>
        <strain evidence="2">Stoneville</strain>
        <tissue evidence="2">Whole head</tissue>
    </source>
</reference>
<proteinExistence type="predicted"/>
<feature type="chain" id="PRO_5035267500" evidence="1">
    <location>
        <begin position="17"/>
        <end position="147"/>
    </location>
</feature>
<comment type="caution">
    <text evidence="2">The sequence shown here is derived from an EMBL/GenBank/DDBJ whole genome shotgun (WGS) entry which is preliminary data.</text>
</comment>
<sequence>MLKILILFALVAAVFGKPGLNHGIAAPVVTAPVGIATPHVISPTAVSQQSRHDIINPGVITYTIAHAAPVVAAAPVVTAAVPAVRVSSALTSQLDVRRPAVAAIAAAPVAVGTVGHGAGLANGFGLVGIGGFGDIGLGGHGGYGYGK</sequence>
<keyword evidence="1" id="KW-0732">Signal</keyword>
<organism evidence="2 3">
    <name type="scientific">Tenebrio molitor</name>
    <name type="common">Yellow mealworm beetle</name>
    <dbReference type="NCBI Taxonomy" id="7067"/>
    <lineage>
        <taxon>Eukaryota</taxon>
        <taxon>Metazoa</taxon>
        <taxon>Ecdysozoa</taxon>
        <taxon>Arthropoda</taxon>
        <taxon>Hexapoda</taxon>
        <taxon>Insecta</taxon>
        <taxon>Pterygota</taxon>
        <taxon>Neoptera</taxon>
        <taxon>Endopterygota</taxon>
        <taxon>Coleoptera</taxon>
        <taxon>Polyphaga</taxon>
        <taxon>Cucujiformia</taxon>
        <taxon>Tenebrionidae</taxon>
        <taxon>Tenebrio</taxon>
    </lineage>
</organism>
<evidence type="ECO:0000256" key="1">
    <source>
        <dbReference type="SAM" id="SignalP"/>
    </source>
</evidence>
<evidence type="ECO:0000313" key="3">
    <source>
        <dbReference type="Proteomes" id="UP000719412"/>
    </source>
</evidence>
<dbReference type="EMBL" id="JABDTM020013723">
    <property type="protein sequence ID" value="KAH0819778.1"/>
    <property type="molecule type" value="Genomic_DNA"/>
</dbReference>
<dbReference type="AlphaFoldDB" id="A0A8J6HT63"/>
<evidence type="ECO:0000313" key="2">
    <source>
        <dbReference type="EMBL" id="KAH0819778.1"/>
    </source>
</evidence>
<keyword evidence="3" id="KW-1185">Reference proteome</keyword>
<protein>
    <submittedName>
        <fullName evidence="2">Uncharacterized protein</fullName>
    </submittedName>
</protein>
<feature type="signal peptide" evidence="1">
    <location>
        <begin position="1"/>
        <end position="16"/>
    </location>
</feature>
<dbReference type="Proteomes" id="UP000719412">
    <property type="component" value="Unassembled WGS sequence"/>
</dbReference>